<dbReference type="Proteomes" id="UP000196240">
    <property type="component" value="Unassembled WGS sequence"/>
</dbReference>
<dbReference type="PANTHER" id="PTHR46246:SF1">
    <property type="entry name" value="GUANOSINE-3',5'-BIS(DIPHOSPHATE) 3'-PYROPHOSPHOHYDROLASE MESH1"/>
    <property type="match status" value="1"/>
</dbReference>
<evidence type="ECO:0000313" key="2">
    <source>
        <dbReference type="Proteomes" id="UP000196240"/>
    </source>
</evidence>
<protein>
    <submittedName>
        <fullName evidence="1">Bifunctional (P)ppGpp synthase/hydrolase relA</fullName>
    </submittedName>
</protein>
<gene>
    <name evidence="1" type="primary">relA_2</name>
    <name evidence="1" type="ORF">ACNJC6_01602</name>
</gene>
<dbReference type="PANTHER" id="PTHR46246">
    <property type="entry name" value="GUANOSINE-3',5'-BIS(DIPHOSPHATE) 3'-PYROPHOSPHOHYDROLASE MESH1"/>
    <property type="match status" value="1"/>
</dbReference>
<dbReference type="RefSeq" id="WP_087012343.1">
    <property type="nucleotide sequence ID" value="NZ_FUUY01000004.1"/>
</dbReference>
<dbReference type="GO" id="GO:0008893">
    <property type="term" value="F:guanosine-3',5'-bis(diphosphate) 3'-diphosphatase activity"/>
    <property type="evidence" value="ECO:0007669"/>
    <property type="project" value="TreeGrafter"/>
</dbReference>
<name>A0A1R7QCJ0_ACIJO</name>
<dbReference type="InterPro" id="IPR052194">
    <property type="entry name" value="MESH1"/>
</dbReference>
<keyword evidence="1" id="KW-0378">Hydrolase</keyword>
<proteinExistence type="predicted"/>
<organism evidence="1 2">
    <name type="scientific">Acinetobacter johnsonii</name>
    <dbReference type="NCBI Taxonomy" id="40214"/>
    <lineage>
        <taxon>Bacteria</taxon>
        <taxon>Pseudomonadati</taxon>
        <taxon>Pseudomonadota</taxon>
        <taxon>Gammaproteobacteria</taxon>
        <taxon>Moraxellales</taxon>
        <taxon>Moraxellaceae</taxon>
        <taxon>Acinetobacter</taxon>
    </lineage>
</organism>
<sequence>MSTLEKAIALAATQHAGQLDKGGQAYILHPLRLMLQFSNLTLQIIAVLHDILEDTSTTAEDLEALGFNAEIIQSIQALTKQTGELRLEAAKRTALNPLATQVKYVDVLDNMNLTRINNPTARDFARLEEYKEVLEILKQAKKPLNPLNN</sequence>
<dbReference type="AlphaFoldDB" id="A0A1R7QCJ0"/>
<dbReference type="EMBL" id="FUUY01000004">
    <property type="protein sequence ID" value="SJX21973.1"/>
    <property type="molecule type" value="Genomic_DNA"/>
</dbReference>
<reference evidence="1 2" key="1">
    <citation type="submission" date="2017-02" db="EMBL/GenBank/DDBJ databases">
        <authorList>
            <person name="Peterson S.W."/>
        </authorList>
    </citation>
    <scope>NUCLEOTIDE SEQUENCE [LARGE SCALE GENOMIC DNA]</scope>
    <source>
        <strain evidence="1">C6</strain>
    </source>
</reference>
<dbReference type="SUPFAM" id="SSF109604">
    <property type="entry name" value="HD-domain/PDEase-like"/>
    <property type="match status" value="1"/>
</dbReference>
<accession>A0A1R7QCJ0</accession>
<dbReference type="Gene3D" id="1.10.3210.10">
    <property type="entry name" value="Hypothetical protein af1432"/>
    <property type="match status" value="1"/>
</dbReference>
<evidence type="ECO:0000313" key="1">
    <source>
        <dbReference type="EMBL" id="SJX21973.1"/>
    </source>
</evidence>